<dbReference type="Proteomes" id="UP000253517">
    <property type="component" value="Unassembled WGS sequence"/>
</dbReference>
<sequence length="344" mass="38281">MRGSAIARTNRQYKVLFVSPGAQGMGHPGHVEYVTDGAGVPYQYFHYSPWGESLISQTRTPNSTGFSTPYRFNAKELDSESGLFYYGARYYHPMVSKWLSVDPMASERSWLTPYNFVQNNPITRIDPDGRLDTKYIDEEGNLLLETNDGSQDIITVPNDKIEDFKYFGESYKNDGMKPLYDSKGWNDNMKAEMLGFETTNQMESVLGGFTRQWSRQKAINFLQNPSIKNAMAMSFSEALSQWTDAEKVMAGASIGAIGLLSMRNVVTQTSVGPIKGYTRHGLNQAISRNSGRGVHPSAIKDAALNPIKVIEQSGGRIKYVGKDATVILNSEGKVITTYGTPRSR</sequence>
<dbReference type="EMBL" id="QPJS01000011">
    <property type="protein sequence ID" value="RCX00996.1"/>
    <property type="molecule type" value="Genomic_DNA"/>
</dbReference>
<name>A0A368ZY18_9FLAO</name>
<evidence type="ECO:0000313" key="2">
    <source>
        <dbReference type="Proteomes" id="UP000253517"/>
    </source>
</evidence>
<reference evidence="1 2" key="1">
    <citation type="submission" date="2018-07" db="EMBL/GenBank/DDBJ databases">
        <title>Genomic Encyclopedia of Type Strains, Phase IV (KMG-IV): sequencing the most valuable type-strain genomes for metagenomic binning, comparative biology and taxonomic classification.</title>
        <authorList>
            <person name="Goeker M."/>
        </authorList>
    </citation>
    <scope>NUCLEOTIDE SEQUENCE [LARGE SCALE GENOMIC DNA]</scope>
    <source>
        <strain evidence="1 2">DSM 21410</strain>
    </source>
</reference>
<dbReference type="PANTHER" id="PTHR32305:SF15">
    <property type="entry name" value="PROTEIN RHSA-RELATED"/>
    <property type="match status" value="1"/>
</dbReference>
<dbReference type="Gene3D" id="2.180.10.10">
    <property type="entry name" value="RHS repeat-associated core"/>
    <property type="match status" value="1"/>
</dbReference>
<evidence type="ECO:0000313" key="1">
    <source>
        <dbReference type="EMBL" id="RCX00996.1"/>
    </source>
</evidence>
<comment type="caution">
    <text evidence="1">The sequence shown here is derived from an EMBL/GenBank/DDBJ whole genome shotgun (WGS) entry which is preliminary data.</text>
</comment>
<dbReference type="InterPro" id="IPR050708">
    <property type="entry name" value="T6SS_VgrG/RHS"/>
</dbReference>
<gene>
    <name evidence="1" type="ORF">DES35_1117</name>
</gene>
<accession>A0A368ZY18</accession>
<dbReference type="AlphaFoldDB" id="A0A368ZY18"/>
<dbReference type="PANTHER" id="PTHR32305">
    <property type="match status" value="1"/>
</dbReference>
<protein>
    <submittedName>
        <fullName evidence="1">RHS repeat-associated protein</fullName>
    </submittedName>
</protein>
<proteinExistence type="predicted"/>
<keyword evidence="2" id="KW-1185">Reference proteome</keyword>
<organism evidence="1 2">
    <name type="scientific">Schleiferia thermophila</name>
    <dbReference type="NCBI Taxonomy" id="884107"/>
    <lineage>
        <taxon>Bacteria</taxon>
        <taxon>Pseudomonadati</taxon>
        <taxon>Bacteroidota</taxon>
        <taxon>Flavobacteriia</taxon>
        <taxon>Flavobacteriales</taxon>
        <taxon>Schleiferiaceae</taxon>
        <taxon>Schleiferia</taxon>
    </lineage>
</organism>
<dbReference type="InterPro" id="IPR022385">
    <property type="entry name" value="Rhs_assc_core"/>
</dbReference>
<dbReference type="NCBIfam" id="TIGR03696">
    <property type="entry name" value="Rhs_assc_core"/>
    <property type="match status" value="1"/>
</dbReference>